<dbReference type="AlphaFoldDB" id="A0AAD2VWR0"/>
<reference evidence="2" key="1">
    <citation type="submission" date="2023-10" db="EMBL/GenBank/DDBJ databases">
        <authorList>
            <consortium name="Clinical and Environmental Microbiology Branch: Whole genome sequencing antimicrobial resistance pathogens in the healthcare setting"/>
        </authorList>
    </citation>
    <scope>NUCLEOTIDE SEQUENCE</scope>
    <source>
        <strain evidence="2">2020QW-00022</strain>
    </source>
</reference>
<evidence type="ECO:0000313" key="2">
    <source>
        <dbReference type="EMBL" id="ELR5220064.1"/>
    </source>
</evidence>
<evidence type="ECO:0000313" key="3">
    <source>
        <dbReference type="EMBL" id="EMR4592251.1"/>
    </source>
</evidence>
<keyword evidence="1" id="KW-0812">Transmembrane</keyword>
<accession>A0AAD2VWR0</accession>
<evidence type="ECO:0000256" key="1">
    <source>
        <dbReference type="SAM" id="Phobius"/>
    </source>
</evidence>
<dbReference type="EMBL" id="ABEXCJ050000047">
    <property type="protein sequence ID" value="EMR4592251.1"/>
    <property type="molecule type" value="Genomic_DNA"/>
</dbReference>
<dbReference type="EMBL" id="ABEXCJ040000047">
    <property type="protein sequence ID" value="ELR5220064.1"/>
    <property type="molecule type" value="Genomic_DNA"/>
</dbReference>
<name>A0AAD2VWR0_PRORE</name>
<feature type="transmembrane region" description="Helical" evidence="1">
    <location>
        <begin position="41"/>
        <end position="59"/>
    </location>
</feature>
<comment type="caution">
    <text evidence="2">The sequence shown here is derived from an EMBL/GenBank/DDBJ whole genome shotgun (WGS) entry which is preliminary data.</text>
</comment>
<keyword evidence="1" id="KW-1133">Transmembrane helix</keyword>
<organism evidence="2">
    <name type="scientific">Providencia rettgeri</name>
    <dbReference type="NCBI Taxonomy" id="587"/>
    <lineage>
        <taxon>Bacteria</taxon>
        <taxon>Pseudomonadati</taxon>
        <taxon>Pseudomonadota</taxon>
        <taxon>Gammaproteobacteria</taxon>
        <taxon>Enterobacterales</taxon>
        <taxon>Morganellaceae</taxon>
        <taxon>Providencia</taxon>
    </lineage>
</organism>
<proteinExistence type="predicted"/>
<protein>
    <submittedName>
        <fullName evidence="2">Uncharacterized protein</fullName>
    </submittedName>
</protein>
<feature type="transmembrane region" description="Helical" evidence="1">
    <location>
        <begin position="12"/>
        <end position="35"/>
    </location>
</feature>
<sequence length="68" mass="7208">MAKPANGQVTTLSMGYNLASTIIGGLTPLIINYLVLIDVSLIGVFVSLSSLTLFASLLLSKKQRLLTI</sequence>
<gene>
    <name evidence="3" type="ORF">M0K77_004651</name>
    <name evidence="2" type="ORF">M0K77_RS23255</name>
</gene>
<keyword evidence="1" id="KW-0472">Membrane</keyword>